<dbReference type="EMBL" id="FR824109">
    <property type="protein sequence ID" value="CCA19134.1"/>
    <property type="molecule type" value="Genomic_DNA"/>
</dbReference>
<evidence type="ECO:0000313" key="3">
    <source>
        <dbReference type="EMBL" id="CCA19134.1"/>
    </source>
</evidence>
<organism evidence="3">
    <name type="scientific">Albugo laibachii Nc14</name>
    <dbReference type="NCBI Taxonomy" id="890382"/>
    <lineage>
        <taxon>Eukaryota</taxon>
        <taxon>Sar</taxon>
        <taxon>Stramenopiles</taxon>
        <taxon>Oomycota</taxon>
        <taxon>Peronosporomycetes</taxon>
        <taxon>Albuginales</taxon>
        <taxon>Albuginaceae</taxon>
        <taxon>Albugo</taxon>
    </lineage>
</organism>
<feature type="region of interest" description="Disordered" evidence="1">
    <location>
        <begin position="266"/>
        <end position="333"/>
    </location>
</feature>
<proteinExistence type="predicted"/>
<dbReference type="AlphaFoldDB" id="F0WD62"/>
<dbReference type="Gene3D" id="2.40.70.10">
    <property type="entry name" value="Acid Proteases"/>
    <property type="match status" value="1"/>
</dbReference>
<feature type="signal peptide" evidence="2">
    <location>
        <begin position="1"/>
        <end position="19"/>
    </location>
</feature>
<protein>
    <submittedName>
        <fullName evidence="3">AlNc14C64G4582 protein</fullName>
    </submittedName>
</protein>
<keyword evidence="2" id="KW-0732">Signal</keyword>
<reference evidence="3" key="1">
    <citation type="journal article" date="2011" name="PLoS Biol.">
        <title>Gene gain and loss during evolution of obligate parasitism in the white rust pathogen of Arabidopsis thaliana.</title>
        <authorList>
            <person name="Kemen E."/>
            <person name="Gardiner A."/>
            <person name="Schultz-Larsen T."/>
            <person name="Kemen A.C."/>
            <person name="Balmuth A.L."/>
            <person name="Robert-Seilaniantz A."/>
            <person name="Bailey K."/>
            <person name="Holub E."/>
            <person name="Studholme D.J."/>
            <person name="Maclean D."/>
            <person name="Jones J.D."/>
        </authorList>
    </citation>
    <scope>NUCLEOTIDE SEQUENCE</scope>
</reference>
<evidence type="ECO:0000256" key="2">
    <source>
        <dbReference type="SAM" id="SignalP"/>
    </source>
</evidence>
<dbReference type="HOGENOM" id="CLU_531479_0_0_1"/>
<dbReference type="InterPro" id="IPR021109">
    <property type="entry name" value="Peptidase_aspartic_dom_sf"/>
</dbReference>
<dbReference type="SUPFAM" id="SSF50630">
    <property type="entry name" value="Acid proteases"/>
    <property type="match status" value="1"/>
</dbReference>
<gene>
    <name evidence="3" type="primary">AlNc14C64G4582</name>
    <name evidence="3" type="ORF">ALNC14_052770</name>
</gene>
<reference evidence="3" key="2">
    <citation type="submission" date="2011-02" db="EMBL/GenBank/DDBJ databases">
        <authorList>
            <person name="MacLean D."/>
        </authorList>
    </citation>
    <scope>NUCLEOTIDE SEQUENCE</scope>
</reference>
<sequence>MKIVLLQIWALNLLRKLCAEESLKIELLGKPKEYQESLIVLSAKKRVVGGTEKYKLVFTEDKKGRESLVIAPEKVRKIKSFIMLPRLKRVNAMKPVNRENPILCGVKYLAKCLYKICNPTEEQTQPLAPKSLESSASNPVDAQNCKDEILQTEIVNPESLEPSASNSFDAEEWQEEEIYPHPLSLSGGVMLAILEAYGDSKKILTFKMSEPYVPSLEISSDSLDSKKNAQALPLHVGLVNGNVHEFAFGYMFVDIKVQIPEDESKAKEADLKQRKKVANEVPSGRKHTKSRKLIEPVISEEETKAKEEALEGKETITREEGNAPDRKESTQPAVRKPVIKKPHRYRISFDFGKLMTQVPMKNFTLFTKPLEDMQISPNYIFDCKRVEHAKMPTIYMNIQVTDEGEKTMYELTSHEYIIRIPRKPGSGHPDECVLGIEGIRKNMWNTWVIGATFLKRYSVKMRRFGRFERVQFEITDAKEKKQDTASTLNGASSLAIKDKASTKDVASSLELRL</sequence>
<feature type="chain" id="PRO_5003263413" evidence="2">
    <location>
        <begin position="20"/>
        <end position="513"/>
    </location>
</feature>
<evidence type="ECO:0000256" key="1">
    <source>
        <dbReference type="SAM" id="MobiDB-lite"/>
    </source>
</evidence>
<name>F0WD62_9STRA</name>
<accession>F0WD62</accession>
<feature type="compositionally biased region" description="Basic and acidic residues" evidence="1">
    <location>
        <begin position="301"/>
        <end position="329"/>
    </location>
</feature>